<feature type="region of interest" description="Disordered" evidence="1">
    <location>
        <begin position="55"/>
        <end position="80"/>
    </location>
</feature>
<protein>
    <submittedName>
        <fullName evidence="2">Uncharacterized protein</fullName>
    </submittedName>
</protein>
<accession>A0A243RQV3</accession>
<gene>
    <name evidence="2" type="ORF">CA983_30545</name>
</gene>
<dbReference type="AlphaFoldDB" id="A0A243RQV3"/>
<feature type="compositionally biased region" description="Low complexity" evidence="1">
    <location>
        <begin position="66"/>
        <end position="75"/>
    </location>
</feature>
<organism evidence="2 3">
    <name type="scientific">Streptomyces swartbergensis</name>
    <dbReference type="NCBI Taxonomy" id="487165"/>
    <lineage>
        <taxon>Bacteria</taxon>
        <taxon>Bacillati</taxon>
        <taxon>Actinomycetota</taxon>
        <taxon>Actinomycetes</taxon>
        <taxon>Kitasatosporales</taxon>
        <taxon>Streptomycetaceae</taxon>
        <taxon>Streptomyces</taxon>
    </lineage>
</organism>
<evidence type="ECO:0000256" key="1">
    <source>
        <dbReference type="SAM" id="MobiDB-lite"/>
    </source>
</evidence>
<keyword evidence="3" id="KW-1185">Reference proteome</keyword>
<name>A0A243RQV3_9ACTN</name>
<feature type="compositionally biased region" description="Pro residues" evidence="1">
    <location>
        <begin position="55"/>
        <end position="65"/>
    </location>
</feature>
<feature type="region of interest" description="Disordered" evidence="1">
    <location>
        <begin position="1"/>
        <end position="21"/>
    </location>
</feature>
<evidence type="ECO:0000313" key="3">
    <source>
        <dbReference type="Proteomes" id="UP000195105"/>
    </source>
</evidence>
<feature type="region of interest" description="Disordered" evidence="1">
    <location>
        <begin position="102"/>
        <end position="126"/>
    </location>
</feature>
<dbReference type="EMBL" id="NGFN01000248">
    <property type="protein sequence ID" value="OUC97390.1"/>
    <property type="molecule type" value="Genomic_DNA"/>
</dbReference>
<dbReference type="Proteomes" id="UP000195105">
    <property type="component" value="Unassembled WGS sequence"/>
</dbReference>
<reference evidence="2 3" key="1">
    <citation type="submission" date="2017-05" db="EMBL/GenBank/DDBJ databases">
        <title>Biotechnological potential of actinobacteria isolated from South African environments.</title>
        <authorList>
            <person name="Le Roes-Hill M."/>
            <person name="Prins A."/>
            <person name="Durrell K.A."/>
        </authorList>
    </citation>
    <scope>NUCLEOTIDE SEQUENCE [LARGE SCALE GENOMIC DNA]</scope>
    <source>
        <strain evidence="2 3">HMC13</strain>
    </source>
</reference>
<proteinExistence type="predicted"/>
<sequence>MPEPDLRGANQSLVGLSSPDWADWPGSAAGSTVPVLLGVAVPGAVASLSAPEPVPVPVLVPPEPPASVTGLRTTTGGMGRDPGMLIRIRVVSVVSVLRSSGRVAERPASVPPSETVGVPYGGVPDG</sequence>
<evidence type="ECO:0000313" key="2">
    <source>
        <dbReference type="EMBL" id="OUC97390.1"/>
    </source>
</evidence>
<comment type="caution">
    <text evidence="2">The sequence shown here is derived from an EMBL/GenBank/DDBJ whole genome shotgun (WGS) entry which is preliminary data.</text>
</comment>